<evidence type="ECO:0000259" key="1">
    <source>
        <dbReference type="Pfam" id="PF25547"/>
    </source>
</evidence>
<evidence type="ECO:0000313" key="2">
    <source>
        <dbReference type="EMBL" id="MFC5910672.1"/>
    </source>
</evidence>
<comment type="caution">
    <text evidence="2">The sequence shown here is derived from an EMBL/GenBank/DDBJ whole genome shotgun (WGS) entry which is preliminary data.</text>
</comment>
<accession>A0ABW1GAM2</accession>
<name>A0ABW1GAM2_9ACTN</name>
<dbReference type="Pfam" id="PF25547">
    <property type="entry name" value="WXG100_2"/>
    <property type="match status" value="1"/>
</dbReference>
<sequence>MAIELPGELVWVINLIGVNWPQVNEDKVREFAGHVREFGRSVDATHQAAGETIRQLGEHYQADSYEQLVAAWGMRSDSHMSELVQACEFTAAALEIAADGIVAMKLAVITELGIMAAEFVADQAAAVATLGAAEAAEALLIEATKKVVNGLIQTAEQELIGALINEAVGPLEQTVERALAGLAFKGVEAALGTPGDGAGAGGPGQGFRIHPEEMMRHAQLLHGHAEEVQGHGARFAAVASGVSFS</sequence>
<dbReference type="RefSeq" id="WP_380588270.1">
    <property type="nucleotide sequence ID" value="NZ_JBHSQJ010000128.1"/>
</dbReference>
<dbReference type="InterPro" id="IPR057746">
    <property type="entry name" value="CpnT-like_N"/>
</dbReference>
<keyword evidence="3" id="KW-1185">Reference proteome</keyword>
<evidence type="ECO:0000313" key="3">
    <source>
        <dbReference type="Proteomes" id="UP001596174"/>
    </source>
</evidence>
<organism evidence="2 3">
    <name type="scientific">Streptacidiphilus monticola</name>
    <dbReference type="NCBI Taxonomy" id="2161674"/>
    <lineage>
        <taxon>Bacteria</taxon>
        <taxon>Bacillati</taxon>
        <taxon>Actinomycetota</taxon>
        <taxon>Actinomycetes</taxon>
        <taxon>Kitasatosporales</taxon>
        <taxon>Streptomycetaceae</taxon>
        <taxon>Streptacidiphilus</taxon>
    </lineage>
</organism>
<dbReference type="EMBL" id="JBHSQJ010000128">
    <property type="protein sequence ID" value="MFC5910672.1"/>
    <property type="molecule type" value="Genomic_DNA"/>
</dbReference>
<feature type="domain" description="Outer membrane channel protein CpnT-like N-terminal" evidence="1">
    <location>
        <begin position="11"/>
        <end position="137"/>
    </location>
</feature>
<protein>
    <recommendedName>
        <fullName evidence="1">Outer membrane channel protein CpnT-like N-terminal domain-containing protein</fullName>
    </recommendedName>
</protein>
<gene>
    <name evidence="2" type="ORF">ACFP3V_26125</name>
</gene>
<reference evidence="3" key="1">
    <citation type="journal article" date="2019" name="Int. J. Syst. Evol. Microbiol.">
        <title>The Global Catalogue of Microorganisms (GCM) 10K type strain sequencing project: providing services to taxonomists for standard genome sequencing and annotation.</title>
        <authorList>
            <consortium name="The Broad Institute Genomics Platform"/>
            <consortium name="The Broad Institute Genome Sequencing Center for Infectious Disease"/>
            <person name="Wu L."/>
            <person name="Ma J."/>
        </authorList>
    </citation>
    <scope>NUCLEOTIDE SEQUENCE [LARGE SCALE GENOMIC DNA]</scope>
    <source>
        <strain evidence="3">JCM 4816</strain>
    </source>
</reference>
<proteinExistence type="predicted"/>
<dbReference type="Proteomes" id="UP001596174">
    <property type="component" value="Unassembled WGS sequence"/>
</dbReference>